<reference evidence="1" key="1">
    <citation type="submission" date="2013-11" db="EMBL/GenBank/DDBJ databases">
        <title>The Genome Sequence of Phytophthora parasitica CJ02B3.</title>
        <authorList>
            <consortium name="The Broad Institute Genomics Platform"/>
            <person name="Russ C."/>
            <person name="Tyler B."/>
            <person name="Panabieres F."/>
            <person name="Shan W."/>
            <person name="Tripathy S."/>
            <person name="Grunwald N."/>
            <person name="Machado M."/>
            <person name="Johnson C.S."/>
            <person name="Arredondo F."/>
            <person name="Hong C."/>
            <person name="Coffey M."/>
            <person name="Young S.K."/>
            <person name="Zeng Q."/>
            <person name="Gargeya S."/>
            <person name="Fitzgerald M."/>
            <person name="Abouelleil A."/>
            <person name="Alvarado L."/>
            <person name="Chapman S.B."/>
            <person name="Gainer-Dewar J."/>
            <person name="Goldberg J."/>
            <person name="Griggs A."/>
            <person name="Gujja S."/>
            <person name="Hansen M."/>
            <person name="Howarth C."/>
            <person name="Imamovic A."/>
            <person name="Ireland A."/>
            <person name="Larimer J."/>
            <person name="McCowan C."/>
            <person name="Murphy C."/>
            <person name="Pearson M."/>
            <person name="Poon T.W."/>
            <person name="Priest M."/>
            <person name="Roberts A."/>
            <person name="Saif S."/>
            <person name="Shea T."/>
            <person name="Sykes S."/>
            <person name="Wortman J."/>
            <person name="Nusbaum C."/>
            <person name="Birren B."/>
        </authorList>
    </citation>
    <scope>NUCLEOTIDE SEQUENCE [LARGE SCALE GENOMIC DNA]</scope>
    <source>
        <strain evidence="1">CJ02B3</strain>
    </source>
</reference>
<sequence>MDPASLYGRLEAVKWLRLNRSEECTTTGIDKVEKYCSASSGKRLGILKRMNANGPD</sequence>
<dbReference type="Proteomes" id="UP000053236">
    <property type="component" value="Unassembled WGS sequence"/>
</dbReference>
<proteinExistence type="predicted"/>
<name>W2FQR3_PHYNI</name>
<accession>W2FQR3</accession>
<evidence type="ECO:0000313" key="1">
    <source>
        <dbReference type="EMBL" id="ETK72979.1"/>
    </source>
</evidence>
<dbReference type="AlphaFoldDB" id="W2FQR3"/>
<dbReference type="EMBL" id="KI689462">
    <property type="protein sequence ID" value="ETK72979.1"/>
    <property type="molecule type" value="Genomic_DNA"/>
</dbReference>
<protein>
    <submittedName>
        <fullName evidence="1">Uncharacterized protein</fullName>
    </submittedName>
</protein>
<organism evidence="1">
    <name type="scientific">Phytophthora nicotianae</name>
    <name type="common">Potato buckeye rot agent</name>
    <name type="synonym">Phytophthora parasitica</name>
    <dbReference type="NCBI Taxonomy" id="4792"/>
    <lineage>
        <taxon>Eukaryota</taxon>
        <taxon>Sar</taxon>
        <taxon>Stramenopiles</taxon>
        <taxon>Oomycota</taxon>
        <taxon>Peronosporomycetes</taxon>
        <taxon>Peronosporales</taxon>
        <taxon>Peronosporaceae</taxon>
        <taxon>Phytophthora</taxon>
    </lineage>
</organism>
<gene>
    <name evidence="1" type="ORF">L915_20053</name>
</gene>